<dbReference type="PANTHER" id="PTHR34104:SF3">
    <property type="entry name" value="TRANSMEMBRANE PROTEIN 254"/>
    <property type="match status" value="1"/>
</dbReference>
<evidence type="ECO:0000256" key="3">
    <source>
        <dbReference type="ARBA" id="ARBA00022989"/>
    </source>
</evidence>
<evidence type="ECO:0000256" key="5">
    <source>
        <dbReference type="ARBA" id="ARBA00034834"/>
    </source>
</evidence>
<reference evidence="8" key="1">
    <citation type="submission" date="2025-08" db="UniProtKB">
        <authorList>
            <consortium name="RefSeq"/>
        </authorList>
    </citation>
    <scope>IDENTIFICATION</scope>
    <source>
        <tissue evidence="8">Whole sample</tissue>
    </source>
</reference>
<dbReference type="Pfam" id="PF14934">
    <property type="entry name" value="TMEM254"/>
    <property type="match status" value="1"/>
</dbReference>
<dbReference type="GO" id="GO:0016020">
    <property type="term" value="C:membrane"/>
    <property type="evidence" value="ECO:0007669"/>
    <property type="project" value="UniProtKB-SubCell"/>
</dbReference>
<dbReference type="AlphaFoldDB" id="A0A8B8EVQ3"/>
<feature type="transmembrane region" description="Helical" evidence="6">
    <location>
        <begin position="88"/>
        <end position="107"/>
    </location>
</feature>
<dbReference type="KEGG" id="cvn:111136874"/>
<keyword evidence="3 6" id="KW-1133">Transmembrane helix</keyword>
<evidence type="ECO:0000256" key="2">
    <source>
        <dbReference type="ARBA" id="ARBA00022692"/>
    </source>
</evidence>
<dbReference type="Proteomes" id="UP000694844">
    <property type="component" value="Chromosome 5"/>
</dbReference>
<name>A0A8B8EVQ3_CRAVI</name>
<protein>
    <recommendedName>
        <fullName evidence="5">Transmembrane protein 254</fullName>
    </recommendedName>
</protein>
<keyword evidence="2 6" id="KW-0812">Transmembrane</keyword>
<evidence type="ECO:0000313" key="7">
    <source>
        <dbReference type="Proteomes" id="UP000694844"/>
    </source>
</evidence>
<dbReference type="PANTHER" id="PTHR34104">
    <property type="entry name" value="TRANSMEMBRANE PROTEIN 254"/>
    <property type="match status" value="1"/>
</dbReference>
<keyword evidence="4 6" id="KW-0472">Membrane</keyword>
<feature type="transmembrane region" description="Helical" evidence="6">
    <location>
        <begin position="12"/>
        <end position="29"/>
    </location>
</feature>
<dbReference type="InterPro" id="IPR028110">
    <property type="entry name" value="TMEM254"/>
</dbReference>
<dbReference type="GeneID" id="111136874"/>
<organism evidence="7 8">
    <name type="scientific">Crassostrea virginica</name>
    <name type="common">Eastern oyster</name>
    <dbReference type="NCBI Taxonomy" id="6565"/>
    <lineage>
        <taxon>Eukaryota</taxon>
        <taxon>Metazoa</taxon>
        <taxon>Spiralia</taxon>
        <taxon>Lophotrochozoa</taxon>
        <taxon>Mollusca</taxon>
        <taxon>Bivalvia</taxon>
        <taxon>Autobranchia</taxon>
        <taxon>Pteriomorphia</taxon>
        <taxon>Ostreida</taxon>
        <taxon>Ostreoidea</taxon>
        <taxon>Ostreidae</taxon>
        <taxon>Crassostrea</taxon>
    </lineage>
</organism>
<evidence type="ECO:0000313" key="8">
    <source>
        <dbReference type="RefSeq" id="XP_022343728.1"/>
    </source>
</evidence>
<comment type="subcellular location">
    <subcellularLocation>
        <location evidence="1">Membrane</location>
        <topology evidence="1">Multi-pass membrane protein</topology>
    </subcellularLocation>
</comment>
<evidence type="ECO:0000256" key="6">
    <source>
        <dbReference type="SAM" id="Phobius"/>
    </source>
</evidence>
<proteinExistence type="predicted"/>
<dbReference type="OrthoDB" id="9984821at2759"/>
<dbReference type="RefSeq" id="XP_022343728.1">
    <property type="nucleotide sequence ID" value="XM_022488020.1"/>
</dbReference>
<evidence type="ECO:0000256" key="1">
    <source>
        <dbReference type="ARBA" id="ARBA00004141"/>
    </source>
</evidence>
<keyword evidence="7" id="KW-1185">Reference proteome</keyword>
<accession>A0A8B8EVQ3</accession>
<gene>
    <name evidence="8" type="primary">LOC111136874</name>
</gene>
<evidence type="ECO:0000256" key="4">
    <source>
        <dbReference type="ARBA" id="ARBA00023136"/>
    </source>
</evidence>
<sequence>MADANYFRFVNVGWAILISTGLAVLAWSYHDPEGIPWIFGPLGQLGTFLGKTYPKVIKNIYYGTIVIHVLEALYSIKVCSDKGLSSSATGKWFLQTFVFGFASFLQLNKAKKVKLT</sequence>